<dbReference type="Pfam" id="PF07589">
    <property type="entry name" value="PEP-CTERM"/>
    <property type="match status" value="1"/>
</dbReference>
<feature type="signal peptide" evidence="1">
    <location>
        <begin position="1"/>
        <end position="21"/>
    </location>
</feature>
<dbReference type="EMBL" id="SJPI01000002">
    <property type="protein sequence ID" value="TWT50431.1"/>
    <property type="molecule type" value="Genomic_DNA"/>
</dbReference>
<dbReference type="NCBIfam" id="TIGR02595">
    <property type="entry name" value="PEP_CTERM"/>
    <property type="match status" value="1"/>
</dbReference>
<evidence type="ECO:0000259" key="2">
    <source>
        <dbReference type="Pfam" id="PF07589"/>
    </source>
</evidence>
<dbReference type="InterPro" id="IPR013424">
    <property type="entry name" value="Ice-binding_C"/>
</dbReference>
<dbReference type="AlphaFoldDB" id="A0A5C5WK95"/>
<organism evidence="3 4">
    <name type="scientific">Rubripirellula amarantea</name>
    <dbReference type="NCBI Taxonomy" id="2527999"/>
    <lineage>
        <taxon>Bacteria</taxon>
        <taxon>Pseudomonadati</taxon>
        <taxon>Planctomycetota</taxon>
        <taxon>Planctomycetia</taxon>
        <taxon>Pirellulales</taxon>
        <taxon>Pirellulaceae</taxon>
        <taxon>Rubripirellula</taxon>
    </lineage>
</organism>
<sequence length="225" mass="22950" precursor="true">MKRFFMAMAAIAMLANTHASAALVISGVVDGTQSGGIPKAIELYATSAIADLSVYSIVRDTNGAGPFDSNVVLPSLALAAGDYFYVSGGGTSTTILNGFGFTVGLEDGIANVNGDDILGIAFAADTSLDDYSNIQDSFGVVAQGDTNFYENSFAIRTGSSPAANPAGVVDAGNFTITPYTDSDFSGPNGFGTFSAVSAVPEPSSYAVLGLIGVVGLVLRRRKQVA</sequence>
<accession>A0A5C5WK95</accession>
<protein>
    <recommendedName>
        <fullName evidence="2">Ice-binding protein C-terminal domain-containing protein</fullName>
    </recommendedName>
</protein>
<gene>
    <name evidence="3" type="ORF">Pla22_31740</name>
</gene>
<evidence type="ECO:0000313" key="3">
    <source>
        <dbReference type="EMBL" id="TWT50431.1"/>
    </source>
</evidence>
<reference evidence="3 4" key="1">
    <citation type="submission" date="2019-02" db="EMBL/GenBank/DDBJ databases">
        <title>Deep-cultivation of Planctomycetes and their phenomic and genomic characterization uncovers novel biology.</title>
        <authorList>
            <person name="Wiegand S."/>
            <person name="Jogler M."/>
            <person name="Boedeker C."/>
            <person name="Pinto D."/>
            <person name="Vollmers J."/>
            <person name="Rivas-Marin E."/>
            <person name="Kohn T."/>
            <person name="Peeters S.H."/>
            <person name="Heuer A."/>
            <person name="Rast P."/>
            <person name="Oberbeckmann S."/>
            <person name="Bunk B."/>
            <person name="Jeske O."/>
            <person name="Meyerdierks A."/>
            <person name="Storesund J.E."/>
            <person name="Kallscheuer N."/>
            <person name="Luecker S."/>
            <person name="Lage O.M."/>
            <person name="Pohl T."/>
            <person name="Merkel B.J."/>
            <person name="Hornburger P."/>
            <person name="Mueller R.-W."/>
            <person name="Bruemmer F."/>
            <person name="Labrenz M."/>
            <person name="Spormann A.M."/>
            <person name="Op Den Camp H."/>
            <person name="Overmann J."/>
            <person name="Amann R."/>
            <person name="Jetten M.S.M."/>
            <person name="Mascher T."/>
            <person name="Medema M.H."/>
            <person name="Devos D.P."/>
            <person name="Kaster A.-K."/>
            <person name="Ovreas L."/>
            <person name="Rohde M."/>
            <person name="Galperin M.Y."/>
            <person name="Jogler C."/>
        </authorList>
    </citation>
    <scope>NUCLEOTIDE SEQUENCE [LARGE SCALE GENOMIC DNA]</scope>
    <source>
        <strain evidence="3 4">Pla22</strain>
    </source>
</reference>
<name>A0A5C5WK95_9BACT</name>
<feature type="chain" id="PRO_5023050205" description="Ice-binding protein C-terminal domain-containing protein" evidence="1">
    <location>
        <begin position="22"/>
        <end position="225"/>
    </location>
</feature>
<dbReference type="RefSeq" id="WP_146515660.1">
    <property type="nucleotide sequence ID" value="NZ_SJPI01000002.1"/>
</dbReference>
<evidence type="ECO:0000313" key="4">
    <source>
        <dbReference type="Proteomes" id="UP000316598"/>
    </source>
</evidence>
<comment type="caution">
    <text evidence="3">The sequence shown here is derived from an EMBL/GenBank/DDBJ whole genome shotgun (WGS) entry which is preliminary data.</text>
</comment>
<dbReference type="Proteomes" id="UP000316598">
    <property type="component" value="Unassembled WGS sequence"/>
</dbReference>
<proteinExistence type="predicted"/>
<keyword evidence="1" id="KW-0732">Signal</keyword>
<keyword evidence="4" id="KW-1185">Reference proteome</keyword>
<dbReference type="OrthoDB" id="9773411at2"/>
<evidence type="ECO:0000256" key="1">
    <source>
        <dbReference type="SAM" id="SignalP"/>
    </source>
</evidence>
<feature type="domain" description="Ice-binding protein C-terminal" evidence="2">
    <location>
        <begin position="198"/>
        <end position="221"/>
    </location>
</feature>